<feature type="domain" description="Nitroreductase" evidence="7">
    <location>
        <begin position="9"/>
        <end position="187"/>
    </location>
</feature>
<dbReference type="OrthoDB" id="9809288at2"/>
<name>A0A5J4G0R6_9FLAO</name>
<evidence type="ECO:0000313" key="8">
    <source>
        <dbReference type="EMBL" id="GEQ86119.1"/>
    </source>
</evidence>
<reference evidence="8 9" key="1">
    <citation type="submission" date="2019-08" db="EMBL/GenBank/DDBJ databases">
        <title>Ulvibacter marinistellae sp. nov., isolated from a starfish, Patiria pectinifera.</title>
        <authorList>
            <person name="Kawano K."/>
            <person name="Ushijima N."/>
            <person name="Kihara M."/>
            <person name="Itoh H."/>
        </authorList>
    </citation>
    <scope>NUCLEOTIDE SEQUENCE [LARGE SCALE GENOMIC DNA]</scope>
    <source>
        <strain evidence="8 9">KK4</strain>
    </source>
</reference>
<accession>A0A5J4G0R6</accession>
<dbReference type="PANTHER" id="PTHR43673:SF2">
    <property type="entry name" value="NITROREDUCTASE"/>
    <property type="match status" value="1"/>
</dbReference>
<gene>
    <name evidence="8" type="ORF">ULMS_16270</name>
</gene>
<keyword evidence="6" id="KW-0560">Oxidoreductase</keyword>
<sequence>MTQDIVTALKWRYATKKFDSAQKISEAKLNILKESFNLTATSYGLQPLKLLVISDPKIKESLVPPTMNQVQVKDCSHVLVLCTETEISKNHIESYFKNVEKIRRTPSEILKPFEIFLIDSFSEKPKEEIQIWAAKQAYLAMGNLLTVCAIEEIDACPIEGFDPAAYDSLLELNKIGLQSVLVLAVGYRAEDDMFSAMKKVRRGVKNVVIEM</sequence>
<keyword evidence="3" id="KW-0285">Flavoprotein</keyword>
<dbReference type="EMBL" id="BKCF01000002">
    <property type="protein sequence ID" value="GEQ86119.1"/>
    <property type="molecule type" value="Genomic_DNA"/>
</dbReference>
<evidence type="ECO:0000256" key="6">
    <source>
        <dbReference type="ARBA" id="ARBA00023002"/>
    </source>
</evidence>
<dbReference type="RefSeq" id="WP_151894048.1">
    <property type="nucleotide sequence ID" value="NZ_BKCF01000002.1"/>
</dbReference>
<evidence type="ECO:0000256" key="4">
    <source>
        <dbReference type="ARBA" id="ARBA00022643"/>
    </source>
</evidence>
<comment type="cofactor">
    <cofactor evidence="1">
        <name>FMN</name>
        <dbReference type="ChEBI" id="CHEBI:58210"/>
    </cofactor>
</comment>
<dbReference type="Proteomes" id="UP000326994">
    <property type="component" value="Unassembled WGS sequence"/>
</dbReference>
<evidence type="ECO:0000256" key="5">
    <source>
        <dbReference type="ARBA" id="ARBA00022857"/>
    </source>
</evidence>
<evidence type="ECO:0000256" key="1">
    <source>
        <dbReference type="ARBA" id="ARBA00001917"/>
    </source>
</evidence>
<keyword evidence="4" id="KW-0288">FMN</keyword>
<dbReference type="InterPro" id="IPR033878">
    <property type="entry name" value="NfsB-like"/>
</dbReference>
<dbReference type="AlphaFoldDB" id="A0A5J4G0R6"/>
<dbReference type="CDD" id="cd02149">
    <property type="entry name" value="NfsB-like"/>
    <property type="match status" value="1"/>
</dbReference>
<evidence type="ECO:0000256" key="2">
    <source>
        <dbReference type="ARBA" id="ARBA00007118"/>
    </source>
</evidence>
<evidence type="ECO:0000256" key="3">
    <source>
        <dbReference type="ARBA" id="ARBA00022630"/>
    </source>
</evidence>
<dbReference type="InterPro" id="IPR029479">
    <property type="entry name" value="Nitroreductase"/>
</dbReference>
<comment type="caution">
    <text evidence="8">The sequence shown here is derived from an EMBL/GenBank/DDBJ whole genome shotgun (WGS) entry which is preliminary data.</text>
</comment>
<evidence type="ECO:0000313" key="9">
    <source>
        <dbReference type="Proteomes" id="UP000326994"/>
    </source>
</evidence>
<organism evidence="8 9">
    <name type="scientific">Patiriisocius marinistellae</name>
    <dbReference type="NCBI Taxonomy" id="2494560"/>
    <lineage>
        <taxon>Bacteria</taxon>
        <taxon>Pseudomonadati</taxon>
        <taxon>Bacteroidota</taxon>
        <taxon>Flavobacteriia</taxon>
        <taxon>Flavobacteriales</taxon>
        <taxon>Flavobacteriaceae</taxon>
        <taxon>Patiriisocius</taxon>
    </lineage>
</organism>
<dbReference type="PANTHER" id="PTHR43673">
    <property type="entry name" value="NAD(P)H NITROREDUCTASE YDGI-RELATED"/>
    <property type="match status" value="1"/>
</dbReference>
<dbReference type="GO" id="GO:0016491">
    <property type="term" value="F:oxidoreductase activity"/>
    <property type="evidence" value="ECO:0007669"/>
    <property type="project" value="UniProtKB-KW"/>
</dbReference>
<keyword evidence="5" id="KW-0521">NADP</keyword>
<dbReference type="Gene3D" id="3.40.109.10">
    <property type="entry name" value="NADH Oxidase"/>
    <property type="match status" value="1"/>
</dbReference>
<comment type="similarity">
    <text evidence="2">Belongs to the nitroreductase family.</text>
</comment>
<evidence type="ECO:0000259" key="7">
    <source>
        <dbReference type="Pfam" id="PF00881"/>
    </source>
</evidence>
<dbReference type="InterPro" id="IPR000415">
    <property type="entry name" value="Nitroreductase-like"/>
</dbReference>
<proteinExistence type="inferred from homology"/>
<dbReference type="Pfam" id="PF00881">
    <property type="entry name" value="Nitroreductase"/>
    <property type="match status" value="1"/>
</dbReference>
<dbReference type="SUPFAM" id="SSF55469">
    <property type="entry name" value="FMN-dependent nitroreductase-like"/>
    <property type="match status" value="1"/>
</dbReference>
<protein>
    <submittedName>
        <fullName evidence="8">NAD(P)H-dependent oxidoreductase</fullName>
    </submittedName>
</protein>
<keyword evidence="9" id="KW-1185">Reference proteome</keyword>